<protein>
    <recommendedName>
        <fullName evidence="6">Choline transporter-like protein</fullName>
    </recommendedName>
</protein>
<dbReference type="PANTHER" id="PTHR12385">
    <property type="entry name" value="CHOLINE TRANSPORTER-LIKE (SLC FAMILY 44)"/>
    <property type="match status" value="1"/>
</dbReference>
<dbReference type="PANTHER" id="PTHR12385:SF98">
    <property type="entry name" value="CHOLINE TRANSPORTER-LIKE PROTEIN"/>
    <property type="match status" value="1"/>
</dbReference>
<comment type="function">
    <text evidence="6">Choline transporter.</text>
</comment>
<feature type="transmembrane region" description="Helical" evidence="6">
    <location>
        <begin position="40"/>
        <end position="62"/>
    </location>
</feature>
<keyword evidence="8" id="KW-1185">Reference proteome</keyword>
<sequence>MADPSAVVILGGARDNTGQEVLAQSGLCLYNYDKRPRRDLGFTILYVGLAALATFWGIAAFVHTDPNAGLYTYDFFQNSTTCDVQQYSAAHPPGDDDYESLAKNSFMGAFKTAVSIWLPITAVLAVAFSALYLYLFRNHSQGMVKWTIIVSVLSGLAFSIVCFASGAVPFGIILLICTLLSALFYWWIRDQLVLCGELLGLAGRGLNENIRLIPASLGIQLAGLCVLVYGVAAFFSAVNIGRAVVNPTATLMNKTGPDTAYCVDANLYPVDCCAFRTTGWAGAYAFFDAVWIFWTAFLIMEIKLFTVADVTAQWYFSGSSAGNAYSSAAVGGAALATGSVRLALSHVLTCSFGSVAFAAAVLAVLRALRHMLQRSARNNILCCILNCIAQPLLALAEKFTRFATIATAITGQPFVAGAKTVFETLKRNFLNTYSMWWVPDRVLQFAAFIFSLTWAGIVFFSTSATYRNNDEQWGIAFAVAFSAFGIVFYTLNFMAGILLDVTNTLYICYAMDKDQRKVTHPEVHAMFVKVPGLAVENPDGQVMYGSPVAHAQPQATYTAVPPPYPGAQMVPMAGSSYPAYPAYPPAPVVQPPPPPAGYGALPTQADKV</sequence>
<dbReference type="Proteomes" id="UP000612055">
    <property type="component" value="Unassembled WGS sequence"/>
</dbReference>
<comment type="similarity">
    <text evidence="2 6">Belongs to the CTL (choline transporter-like) family.</text>
</comment>
<evidence type="ECO:0000256" key="6">
    <source>
        <dbReference type="RuleBase" id="RU368066"/>
    </source>
</evidence>
<feature type="transmembrane region" description="Helical" evidence="6">
    <location>
        <begin position="116"/>
        <end position="136"/>
    </location>
</feature>
<evidence type="ECO:0000256" key="2">
    <source>
        <dbReference type="ARBA" id="ARBA00007168"/>
    </source>
</evidence>
<evidence type="ECO:0000256" key="3">
    <source>
        <dbReference type="ARBA" id="ARBA00022692"/>
    </source>
</evidence>
<dbReference type="GO" id="GO:0005886">
    <property type="term" value="C:plasma membrane"/>
    <property type="evidence" value="ECO:0007669"/>
    <property type="project" value="UniProtKB-SubCell"/>
</dbReference>
<evidence type="ECO:0000313" key="8">
    <source>
        <dbReference type="Proteomes" id="UP000612055"/>
    </source>
</evidence>
<name>A0A836BVN3_9CHLO</name>
<comment type="subcellular location">
    <subcellularLocation>
        <location evidence="6">Cell membrane</location>
        <topology evidence="6">Multi-pass membrane protein</topology>
    </subcellularLocation>
    <subcellularLocation>
        <location evidence="1">Membrane</location>
        <topology evidence="1">Multi-pass membrane protein</topology>
    </subcellularLocation>
</comment>
<keyword evidence="5 6" id="KW-0472">Membrane</keyword>
<reference evidence="7" key="1">
    <citation type="journal article" date="2020" name="bioRxiv">
        <title>Comparative genomics of Chlamydomonas.</title>
        <authorList>
            <person name="Craig R.J."/>
            <person name="Hasan A.R."/>
            <person name="Ness R.W."/>
            <person name="Keightley P.D."/>
        </authorList>
    </citation>
    <scope>NUCLEOTIDE SEQUENCE</scope>
    <source>
        <strain evidence="7">CCAP 11/70</strain>
    </source>
</reference>
<feature type="transmembrane region" description="Helical" evidence="6">
    <location>
        <begin position="143"/>
        <end position="161"/>
    </location>
</feature>
<proteinExistence type="inferred from homology"/>
<dbReference type="GO" id="GO:0022857">
    <property type="term" value="F:transmembrane transporter activity"/>
    <property type="evidence" value="ECO:0007669"/>
    <property type="project" value="UniProtKB-UniRule"/>
</dbReference>
<organism evidence="7 8">
    <name type="scientific">Edaphochlamys debaryana</name>
    <dbReference type="NCBI Taxonomy" id="47281"/>
    <lineage>
        <taxon>Eukaryota</taxon>
        <taxon>Viridiplantae</taxon>
        <taxon>Chlorophyta</taxon>
        <taxon>core chlorophytes</taxon>
        <taxon>Chlorophyceae</taxon>
        <taxon>CS clade</taxon>
        <taxon>Chlamydomonadales</taxon>
        <taxon>Chlamydomonadales incertae sedis</taxon>
        <taxon>Edaphochlamys</taxon>
    </lineage>
</organism>
<dbReference type="AlphaFoldDB" id="A0A836BVN3"/>
<feature type="transmembrane region" description="Helical" evidence="6">
    <location>
        <begin position="442"/>
        <end position="461"/>
    </location>
</feature>
<feature type="transmembrane region" description="Helical" evidence="6">
    <location>
        <begin position="209"/>
        <end position="235"/>
    </location>
</feature>
<feature type="transmembrane region" description="Helical" evidence="6">
    <location>
        <begin position="314"/>
        <end position="336"/>
    </location>
</feature>
<feature type="transmembrane region" description="Helical" evidence="6">
    <location>
        <begin position="167"/>
        <end position="188"/>
    </location>
</feature>
<evidence type="ECO:0000313" key="7">
    <source>
        <dbReference type="EMBL" id="KAG2490630.1"/>
    </source>
</evidence>
<dbReference type="OrthoDB" id="420519at2759"/>
<gene>
    <name evidence="7" type="ORF">HYH03_011021</name>
</gene>
<feature type="transmembrane region" description="Helical" evidence="6">
    <location>
        <begin position="473"/>
        <end position="491"/>
    </location>
</feature>
<feature type="transmembrane region" description="Helical" evidence="6">
    <location>
        <begin position="342"/>
        <end position="368"/>
    </location>
</feature>
<evidence type="ECO:0000256" key="5">
    <source>
        <dbReference type="ARBA" id="ARBA00023136"/>
    </source>
</evidence>
<dbReference type="InterPro" id="IPR007603">
    <property type="entry name" value="Choline_transptr-like"/>
</dbReference>
<keyword evidence="3 6" id="KW-0812">Transmembrane</keyword>
<keyword evidence="4 6" id="KW-1133">Transmembrane helix</keyword>
<accession>A0A836BVN3</accession>
<evidence type="ECO:0000256" key="4">
    <source>
        <dbReference type="ARBA" id="ARBA00022989"/>
    </source>
</evidence>
<evidence type="ECO:0000256" key="1">
    <source>
        <dbReference type="ARBA" id="ARBA00004141"/>
    </source>
</evidence>
<dbReference type="EMBL" id="JAEHOE010000060">
    <property type="protein sequence ID" value="KAG2490630.1"/>
    <property type="molecule type" value="Genomic_DNA"/>
</dbReference>
<dbReference type="Pfam" id="PF04515">
    <property type="entry name" value="Choline_transpo"/>
    <property type="match status" value="1"/>
</dbReference>
<comment type="caution">
    <text evidence="7">The sequence shown here is derived from an EMBL/GenBank/DDBJ whole genome shotgun (WGS) entry which is preliminary data.</text>
</comment>
<feature type="transmembrane region" description="Helical" evidence="6">
    <location>
        <begin position="284"/>
        <end position="302"/>
    </location>
</feature>